<dbReference type="EMBL" id="JAGGDJ010000018">
    <property type="protein sequence ID" value="MBO7746412.1"/>
    <property type="molecule type" value="Genomic_DNA"/>
</dbReference>
<dbReference type="PANTHER" id="PTHR33886">
    <property type="entry name" value="UNSATURATED RHAMNOGALACTURONAN HYDROLASE (EUROFUNG)"/>
    <property type="match status" value="1"/>
</dbReference>
<comment type="caution">
    <text evidence="2">The sequence shown here is derived from an EMBL/GenBank/DDBJ whole genome shotgun (WGS) entry which is preliminary data.</text>
</comment>
<dbReference type="Pfam" id="PF07470">
    <property type="entry name" value="Glyco_hydro_88"/>
    <property type="match status" value="1"/>
</dbReference>
<dbReference type="InterPro" id="IPR052043">
    <property type="entry name" value="PolySaccharide_Degr_Enz"/>
</dbReference>
<dbReference type="Proteomes" id="UP000670947">
    <property type="component" value="Unassembled WGS sequence"/>
</dbReference>
<dbReference type="PANTHER" id="PTHR33886:SF8">
    <property type="entry name" value="UNSATURATED RHAMNOGALACTURONAN HYDROLASE (EUROFUNG)"/>
    <property type="match status" value="1"/>
</dbReference>
<gene>
    <name evidence="2" type="ORF">I8J29_19550</name>
</gene>
<reference evidence="2 3" key="1">
    <citation type="submission" date="2021-03" db="EMBL/GenBank/DDBJ databases">
        <title>Paenibacillus artemisicola MWE-103 whole genome sequence.</title>
        <authorList>
            <person name="Ham Y.J."/>
        </authorList>
    </citation>
    <scope>NUCLEOTIDE SEQUENCE [LARGE SCALE GENOMIC DNA]</scope>
    <source>
        <strain evidence="2 3">MWE-103</strain>
    </source>
</reference>
<dbReference type="SUPFAM" id="SSF48208">
    <property type="entry name" value="Six-hairpin glycosidases"/>
    <property type="match status" value="1"/>
</dbReference>
<accession>A0ABS3WDS0</accession>
<protein>
    <submittedName>
        <fullName evidence="2">Glycoside hydrolase family 88 protein</fullName>
    </submittedName>
</protein>
<dbReference type="InterPro" id="IPR012341">
    <property type="entry name" value="6hp_glycosidase-like_sf"/>
</dbReference>
<evidence type="ECO:0000256" key="1">
    <source>
        <dbReference type="ARBA" id="ARBA00022801"/>
    </source>
</evidence>
<dbReference type="InterPro" id="IPR008928">
    <property type="entry name" value="6-hairpin_glycosidase_sf"/>
</dbReference>
<dbReference type="GO" id="GO:0016787">
    <property type="term" value="F:hydrolase activity"/>
    <property type="evidence" value="ECO:0007669"/>
    <property type="project" value="UniProtKB-KW"/>
</dbReference>
<evidence type="ECO:0000313" key="3">
    <source>
        <dbReference type="Proteomes" id="UP000670947"/>
    </source>
</evidence>
<sequence>MERNRREEGAAGRSIELVLQGMNKLKPAFKENLKESIVSMDVWDWSQGVGLFAKYLYYKETGRKDLLDELVAWFDRHLAKGLPGKNVNTMCPLLTMSYLAEELGREDYAAVCREWAHYAYAEMPRTTEGGISHITVTADNEGQLWDDTLYMTVLFLGRMGVLLGNDDYVQESVRQFLVHLKYLTDVRTGLFFHGWTFLGNHHFGGALWGRGNAWYAAGLVDYLDIVPVQPGVTRFLLTSLERMAEALVPLQTEEGMWRTLLDQPDSYPESSATAGFAYGMLKAVRKGYLPERYRAAGLKALKAVTSRIDADGLVQGVSYGTIVGSDLDYYRRVSVCPMPYGQAMALLMLVESLKHPEAAGALAQA</sequence>
<proteinExistence type="predicted"/>
<name>A0ABS3WDS0_9BACL</name>
<organism evidence="2 3">
    <name type="scientific">Paenibacillus artemisiicola</name>
    <dbReference type="NCBI Taxonomy" id="1172618"/>
    <lineage>
        <taxon>Bacteria</taxon>
        <taxon>Bacillati</taxon>
        <taxon>Bacillota</taxon>
        <taxon>Bacilli</taxon>
        <taxon>Bacillales</taxon>
        <taxon>Paenibacillaceae</taxon>
        <taxon>Paenibacillus</taxon>
    </lineage>
</organism>
<dbReference type="RefSeq" id="WP_208849193.1">
    <property type="nucleotide sequence ID" value="NZ_JAGGDJ010000018.1"/>
</dbReference>
<dbReference type="Gene3D" id="1.50.10.10">
    <property type="match status" value="1"/>
</dbReference>
<dbReference type="InterPro" id="IPR010905">
    <property type="entry name" value="Glyco_hydro_88"/>
</dbReference>
<keyword evidence="1 2" id="KW-0378">Hydrolase</keyword>
<keyword evidence="3" id="KW-1185">Reference proteome</keyword>
<evidence type="ECO:0000313" key="2">
    <source>
        <dbReference type="EMBL" id="MBO7746412.1"/>
    </source>
</evidence>